<dbReference type="AlphaFoldDB" id="A0A180GCE6"/>
<dbReference type="EnsemblFungi" id="PTTG_28347-t43_1">
    <property type="protein sequence ID" value="PTTG_28347-t43_1-p1"/>
    <property type="gene ID" value="PTTG_28347"/>
</dbReference>
<sequence length="99" mass="11118">MKACQGFIYLVSLFVLVTGVWSALPLPKDKIVPLYSHTWEPKTAEMGLQKQYLKGNNTPFSSRVLVKEIEVEGKKGLLLWPTIRSRMSCMSISKSMAGK</sequence>
<dbReference type="Proteomes" id="UP000005240">
    <property type="component" value="Unassembled WGS sequence"/>
</dbReference>
<evidence type="ECO:0000313" key="4">
    <source>
        <dbReference type="Proteomes" id="UP000005240"/>
    </source>
</evidence>
<dbReference type="EMBL" id="ADAS02000102">
    <property type="protein sequence ID" value="OAV90406.1"/>
    <property type="molecule type" value="Genomic_DNA"/>
</dbReference>
<evidence type="ECO:0000313" key="3">
    <source>
        <dbReference type="EnsemblFungi" id="PTTG_28347-t43_1-p1"/>
    </source>
</evidence>
<evidence type="ECO:0000256" key="1">
    <source>
        <dbReference type="SAM" id="SignalP"/>
    </source>
</evidence>
<keyword evidence="4" id="KW-1185">Reference proteome</keyword>
<reference evidence="3 4" key="3">
    <citation type="journal article" date="2017" name="G3 (Bethesda)">
        <title>Comparative analysis highlights variable genome content of wheat rusts and divergence of the mating loci.</title>
        <authorList>
            <person name="Cuomo C.A."/>
            <person name="Bakkeren G."/>
            <person name="Khalil H.B."/>
            <person name="Panwar V."/>
            <person name="Joly D."/>
            <person name="Linning R."/>
            <person name="Sakthikumar S."/>
            <person name="Song X."/>
            <person name="Adiconis X."/>
            <person name="Fan L."/>
            <person name="Goldberg J.M."/>
            <person name="Levin J.Z."/>
            <person name="Young S."/>
            <person name="Zeng Q."/>
            <person name="Anikster Y."/>
            <person name="Bruce M."/>
            <person name="Wang M."/>
            <person name="Yin C."/>
            <person name="McCallum B."/>
            <person name="Szabo L.J."/>
            <person name="Hulbert S."/>
            <person name="Chen X."/>
            <person name="Fellers J.P."/>
        </authorList>
    </citation>
    <scope>NUCLEOTIDE SEQUENCE</scope>
    <source>
        <strain evidence="3">isolate 1-1 / race 1 (BBBD)</strain>
        <strain evidence="4">Isolate 1-1 / race 1 (BBBD)</strain>
    </source>
</reference>
<proteinExistence type="predicted"/>
<reference evidence="2" key="2">
    <citation type="submission" date="2016-05" db="EMBL/GenBank/DDBJ databases">
        <title>Comparative analysis highlights variable genome content of wheat rusts and divergence of the mating loci.</title>
        <authorList>
            <person name="Cuomo C.A."/>
            <person name="Bakkeren G."/>
            <person name="Szabo L."/>
            <person name="Khalil H."/>
            <person name="Joly D."/>
            <person name="Goldberg J."/>
            <person name="Young S."/>
            <person name="Zeng Q."/>
            <person name="Fellers J."/>
        </authorList>
    </citation>
    <scope>NUCLEOTIDE SEQUENCE [LARGE SCALE GENOMIC DNA]</scope>
    <source>
        <strain evidence="2">1-1 BBBD Race 1</strain>
    </source>
</reference>
<reference evidence="2" key="1">
    <citation type="submission" date="2009-11" db="EMBL/GenBank/DDBJ databases">
        <authorList>
            <consortium name="The Broad Institute Genome Sequencing Platform"/>
            <person name="Ward D."/>
            <person name="Feldgarden M."/>
            <person name="Earl A."/>
            <person name="Young S.K."/>
            <person name="Zeng Q."/>
            <person name="Koehrsen M."/>
            <person name="Alvarado L."/>
            <person name="Berlin A."/>
            <person name="Bochicchio J."/>
            <person name="Borenstein D."/>
            <person name="Chapman S.B."/>
            <person name="Chen Z."/>
            <person name="Engels R."/>
            <person name="Freedman E."/>
            <person name="Gellesch M."/>
            <person name="Goldberg J."/>
            <person name="Griggs A."/>
            <person name="Gujja S."/>
            <person name="Heilman E."/>
            <person name="Heiman D."/>
            <person name="Hepburn T."/>
            <person name="Howarth C."/>
            <person name="Jen D."/>
            <person name="Larson L."/>
            <person name="Lewis B."/>
            <person name="Mehta T."/>
            <person name="Park D."/>
            <person name="Pearson M."/>
            <person name="Roberts A."/>
            <person name="Saif S."/>
            <person name="Shea T."/>
            <person name="Shenoy N."/>
            <person name="Sisk P."/>
            <person name="Stolte C."/>
            <person name="Sykes S."/>
            <person name="Thomson T."/>
            <person name="Walk T."/>
            <person name="White J."/>
            <person name="Yandava C."/>
            <person name="Izard J."/>
            <person name="Baranova O.V."/>
            <person name="Blanton J.M."/>
            <person name="Tanner A.C."/>
            <person name="Dewhirst F.E."/>
            <person name="Haas B."/>
            <person name="Nusbaum C."/>
            <person name="Birren B."/>
        </authorList>
    </citation>
    <scope>NUCLEOTIDE SEQUENCE [LARGE SCALE GENOMIC DNA]</scope>
    <source>
        <strain evidence="2">1-1 BBBD Race 1</strain>
    </source>
</reference>
<gene>
    <name evidence="2" type="ORF">PTTG_28347</name>
</gene>
<accession>A0A180GCE6</accession>
<evidence type="ECO:0000313" key="2">
    <source>
        <dbReference type="EMBL" id="OAV90406.1"/>
    </source>
</evidence>
<dbReference type="VEuPathDB" id="FungiDB:PTTG_28347"/>
<feature type="signal peptide" evidence="1">
    <location>
        <begin position="1"/>
        <end position="22"/>
    </location>
</feature>
<feature type="chain" id="PRO_5008109775" evidence="1">
    <location>
        <begin position="23"/>
        <end position="99"/>
    </location>
</feature>
<organism evidence="2">
    <name type="scientific">Puccinia triticina (isolate 1-1 / race 1 (BBBD))</name>
    <name type="common">Brown leaf rust fungus</name>
    <dbReference type="NCBI Taxonomy" id="630390"/>
    <lineage>
        <taxon>Eukaryota</taxon>
        <taxon>Fungi</taxon>
        <taxon>Dikarya</taxon>
        <taxon>Basidiomycota</taxon>
        <taxon>Pucciniomycotina</taxon>
        <taxon>Pucciniomycetes</taxon>
        <taxon>Pucciniales</taxon>
        <taxon>Pucciniaceae</taxon>
        <taxon>Puccinia</taxon>
    </lineage>
</organism>
<protein>
    <submittedName>
        <fullName evidence="2 3">Uncharacterized protein</fullName>
    </submittedName>
</protein>
<keyword evidence="1" id="KW-0732">Signal</keyword>
<name>A0A180GCE6_PUCT1</name>
<reference evidence="3" key="4">
    <citation type="submission" date="2025-05" db="UniProtKB">
        <authorList>
            <consortium name="EnsemblFungi"/>
        </authorList>
    </citation>
    <scope>IDENTIFICATION</scope>
    <source>
        <strain evidence="3">isolate 1-1 / race 1 (BBBD)</strain>
    </source>
</reference>